<dbReference type="RefSeq" id="WP_304437378.1">
    <property type="nucleotide sequence ID" value="NZ_JAUKUC010000001.1"/>
</dbReference>
<proteinExistence type="predicted"/>
<dbReference type="EMBL" id="JAUKUC010000001">
    <property type="protein sequence ID" value="MDO1514769.1"/>
    <property type="molecule type" value="Genomic_DNA"/>
</dbReference>
<keyword evidence="3" id="KW-1185">Reference proteome</keyword>
<evidence type="ECO:0000313" key="2">
    <source>
        <dbReference type="EMBL" id="MDO1514769.1"/>
    </source>
</evidence>
<reference evidence="2" key="1">
    <citation type="journal article" date="2014" name="Int. J. Syst. Evol. Microbiol.">
        <title>Complete genome of a new Firmicutes species belonging to the dominant human colonic microbiota ('Ruminococcus bicirculans') reveals two chromosomes and a selective capacity to utilize plant glucans.</title>
        <authorList>
            <consortium name="NISC Comparative Sequencing Program"/>
            <person name="Wegmann U."/>
            <person name="Louis P."/>
            <person name="Goesmann A."/>
            <person name="Henrissat B."/>
            <person name="Duncan S.H."/>
            <person name="Flint H.J."/>
        </authorList>
    </citation>
    <scope>NUCLEOTIDE SEQUENCE</scope>
    <source>
        <strain evidence="2">CECT 8869</strain>
    </source>
</reference>
<sequence>MKGTKVRKAIKMKSKKTRTKMVKAIKKIKRNNLNKGIRSNSSNLGQINFPNSKLKIY</sequence>
<dbReference type="Proteomes" id="UP001168579">
    <property type="component" value="Unassembled WGS sequence"/>
</dbReference>
<protein>
    <recommendedName>
        <fullName evidence="4">DUF4295 domain-containing protein</fullName>
    </recommendedName>
</protein>
<feature type="region of interest" description="Disordered" evidence="1">
    <location>
        <begin position="1"/>
        <end position="20"/>
    </location>
</feature>
<name>A0ABT8RWN0_9FLAO</name>
<comment type="caution">
    <text evidence="2">The sequence shown here is derived from an EMBL/GenBank/DDBJ whole genome shotgun (WGS) entry which is preliminary data.</text>
</comment>
<accession>A0ABT8RWN0</accession>
<reference evidence="2" key="2">
    <citation type="submission" date="2023-06" db="EMBL/GenBank/DDBJ databases">
        <authorList>
            <person name="Lucena T."/>
            <person name="Sun Q."/>
        </authorList>
    </citation>
    <scope>NUCLEOTIDE SEQUENCE</scope>
    <source>
        <strain evidence="2">CECT 8869</strain>
    </source>
</reference>
<gene>
    <name evidence="2" type="ORF">Q2T41_19110</name>
</gene>
<evidence type="ECO:0008006" key="4">
    <source>
        <dbReference type="Google" id="ProtNLM"/>
    </source>
</evidence>
<evidence type="ECO:0000256" key="1">
    <source>
        <dbReference type="SAM" id="MobiDB-lite"/>
    </source>
</evidence>
<organism evidence="2 3">
    <name type="scientific">Maribacter confluentis</name>
    <dbReference type="NCBI Taxonomy" id="1656093"/>
    <lineage>
        <taxon>Bacteria</taxon>
        <taxon>Pseudomonadati</taxon>
        <taxon>Bacteroidota</taxon>
        <taxon>Flavobacteriia</taxon>
        <taxon>Flavobacteriales</taxon>
        <taxon>Flavobacteriaceae</taxon>
        <taxon>Maribacter</taxon>
    </lineage>
</organism>
<evidence type="ECO:0000313" key="3">
    <source>
        <dbReference type="Proteomes" id="UP001168579"/>
    </source>
</evidence>